<dbReference type="PANTHER" id="PTHR30176">
    <property type="entry name" value="FERREDOXIN-TYPE PROTEIN NAPH"/>
    <property type="match status" value="1"/>
</dbReference>
<dbReference type="PROSITE" id="PS00198">
    <property type="entry name" value="4FE4S_FER_1"/>
    <property type="match status" value="1"/>
</dbReference>
<evidence type="ECO:0000256" key="3">
    <source>
        <dbReference type="ARBA" id="ARBA00022723"/>
    </source>
</evidence>
<keyword evidence="2" id="KW-0004">4Fe-4S</keyword>
<dbReference type="GO" id="GO:0046872">
    <property type="term" value="F:metal ion binding"/>
    <property type="evidence" value="ECO:0007669"/>
    <property type="project" value="UniProtKB-KW"/>
</dbReference>
<feature type="transmembrane region" description="Helical" evidence="8">
    <location>
        <begin position="137"/>
        <end position="155"/>
    </location>
</feature>
<evidence type="ECO:0000256" key="2">
    <source>
        <dbReference type="ARBA" id="ARBA00022485"/>
    </source>
</evidence>
<feature type="domain" description="4Fe-4S ferredoxin-type" evidence="9">
    <location>
        <begin position="251"/>
        <end position="280"/>
    </location>
</feature>
<gene>
    <name evidence="10" type="primary">napH</name>
    <name evidence="10" type="ORF">IPJ27_10345</name>
</gene>
<dbReference type="Gene3D" id="3.30.70.20">
    <property type="match status" value="1"/>
</dbReference>
<dbReference type="InterPro" id="IPR011886">
    <property type="entry name" value="NapH_MauN"/>
</dbReference>
<keyword evidence="8" id="KW-1133">Transmembrane helix</keyword>
<keyword evidence="5" id="KW-0249">Electron transport</keyword>
<keyword evidence="3" id="KW-0479">Metal-binding</keyword>
<keyword evidence="8" id="KW-0472">Membrane</keyword>
<dbReference type="PROSITE" id="PS51379">
    <property type="entry name" value="4FE4S_FER_2"/>
    <property type="match status" value="2"/>
</dbReference>
<keyword evidence="7" id="KW-0411">Iron-sulfur</keyword>
<keyword evidence="8" id="KW-0812">Transmembrane</keyword>
<keyword evidence="4" id="KW-0677">Repeat</keyword>
<protein>
    <submittedName>
        <fullName evidence="10">Quinol dehydrogenase ferredoxin subunit NapH</fullName>
    </submittedName>
</protein>
<dbReference type="InterPro" id="IPR017896">
    <property type="entry name" value="4Fe4S_Fe-S-bd"/>
</dbReference>
<dbReference type="Proteomes" id="UP000697998">
    <property type="component" value="Unassembled WGS sequence"/>
</dbReference>
<dbReference type="PANTHER" id="PTHR30176:SF3">
    <property type="entry name" value="FERREDOXIN-TYPE PROTEIN NAPH"/>
    <property type="match status" value="1"/>
</dbReference>
<evidence type="ECO:0000313" key="11">
    <source>
        <dbReference type="Proteomes" id="UP000697998"/>
    </source>
</evidence>
<organism evidence="10 11">
    <name type="scientific">Candidatus Accumulibacter proximus</name>
    <dbReference type="NCBI Taxonomy" id="2954385"/>
    <lineage>
        <taxon>Bacteria</taxon>
        <taxon>Pseudomonadati</taxon>
        <taxon>Pseudomonadota</taxon>
        <taxon>Betaproteobacteria</taxon>
        <taxon>Candidatus Accumulibacter</taxon>
    </lineage>
</organism>
<dbReference type="NCBIfam" id="NF007013">
    <property type="entry name" value="PRK09477.1"/>
    <property type="match status" value="1"/>
</dbReference>
<feature type="domain" description="4Fe-4S ferredoxin-type" evidence="9">
    <location>
        <begin position="214"/>
        <end position="245"/>
    </location>
</feature>
<evidence type="ECO:0000256" key="1">
    <source>
        <dbReference type="ARBA" id="ARBA00022448"/>
    </source>
</evidence>
<evidence type="ECO:0000256" key="5">
    <source>
        <dbReference type="ARBA" id="ARBA00022982"/>
    </source>
</evidence>
<reference evidence="10 11" key="1">
    <citation type="submission" date="2020-10" db="EMBL/GenBank/DDBJ databases">
        <title>Connecting structure to function with the recovery of over 1000 high-quality activated sludge metagenome-assembled genomes encoding full-length rRNA genes using long-read sequencing.</title>
        <authorList>
            <person name="Singleton C.M."/>
            <person name="Petriglieri F."/>
            <person name="Kristensen J.M."/>
            <person name="Kirkegaard R.H."/>
            <person name="Michaelsen T.Y."/>
            <person name="Andersen M.H."/>
            <person name="Karst S.M."/>
            <person name="Dueholm M.S."/>
            <person name="Nielsen P.H."/>
            <person name="Albertsen M."/>
        </authorList>
    </citation>
    <scope>NUCLEOTIDE SEQUENCE [LARGE SCALE GENOMIC DNA]</scope>
    <source>
        <strain evidence="10">EsbW_18-Q3-R4-48_BATAC.285</strain>
    </source>
</reference>
<evidence type="ECO:0000259" key="9">
    <source>
        <dbReference type="PROSITE" id="PS51379"/>
    </source>
</evidence>
<feature type="transmembrane region" description="Helical" evidence="8">
    <location>
        <begin position="82"/>
        <end position="103"/>
    </location>
</feature>
<dbReference type="NCBIfam" id="TIGR02163">
    <property type="entry name" value="napH"/>
    <property type="match status" value="1"/>
</dbReference>
<dbReference type="EMBL" id="JADJMH010000007">
    <property type="protein sequence ID" value="MBK7675114.1"/>
    <property type="molecule type" value="Genomic_DNA"/>
</dbReference>
<evidence type="ECO:0000256" key="4">
    <source>
        <dbReference type="ARBA" id="ARBA00022737"/>
    </source>
</evidence>
<dbReference type="GO" id="GO:0005886">
    <property type="term" value="C:plasma membrane"/>
    <property type="evidence" value="ECO:0007669"/>
    <property type="project" value="TreeGrafter"/>
</dbReference>
<dbReference type="InterPro" id="IPR017900">
    <property type="entry name" value="4Fe4S_Fe_S_CS"/>
</dbReference>
<dbReference type="AlphaFoldDB" id="A0A935UGW7"/>
<dbReference type="InterPro" id="IPR051684">
    <property type="entry name" value="Electron_Trans/Redox"/>
</dbReference>
<keyword evidence="6" id="KW-0408">Iron</keyword>
<name>A0A935UGW7_9PROT</name>
<dbReference type="GO" id="GO:0051539">
    <property type="term" value="F:4 iron, 4 sulfur cluster binding"/>
    <property type="evidence" value="ECO:0007669"/>
    <property type="project" value="UniProtKB-KW"/>
</dbReference>
<comment type="caution">
    <text evidence="10">The sequence shown here is derived from an EMBL/GenBank/DDBJ whole genome shotgun (WGS) entry which is preliminary data.</text>
</comment>
<dbReference type="SUPFAM" id="SSF54862">
    <property type="entry name" value="4Fe-4S ferredoxins"/>
    <property type="match status" value="1"/>
</dbReference>
<evidence type="ECO:0000256" key="6">
    <source>
        <dbReference type="ARBA" id="ARBA00023004"/>
    </source>
</evidence>
<dbReference type="Pfam" id="PF12801">
    <property type="entry name" value="Fer4_5"/>
    <property type="match status" value="2"/>
</dbReference>
<proteinExistence type="predicted"/>
<feature type="transmembrane region" description="Helical" evidence="8">
    <location>
        <begin position="28"/>
        <end position="48"/>
    </location>
</feature>
<keyword evidence="1" id="KW-0813">Transport</keyword>
<feature type="transmembrane region" description="Helical" evidence="8">
    <location>
        <begin position="167"/>
        <end position="189"/>
    </location>
</feature>
<evidence type="ECO:0000313" key="10">
    <source>
        <dbReference type="EMBL" id="MBK7675114.1"/>
    </source>
</evidence>
<dbReference type="Pfam" id="PF12838">
    <property type="entry name" value="Fer4_7"/>
    <property type="match status" value="1"/>
</dbReference>
<accession>A0A935UGW7</accession>
<evidence type="ECO:0000256" key="7">
    <source>
        <dbReference type="ARBA" id="ARBA00023014"/>
    </source>
</evidence>
<sequence>MTKRRMGAEAVTTKGWIGAHQWLLARRICQSAILALFLLGPLAAIWIVKGNLAYSLTLDTLPLTDPYVLLQSLLAGHRPERLGLIGGLIVVVGYFLVGGRVYCAWVCPLNPVTDLAGWLRDRLGIKGSAHVARSSRYWILAMTLLLAVLTGTIAWELVNPVSMLQRGLIFGLGAAWTVVLAIFLFDLFVMSRGWCGHLCPVGAFYSLLGKWSLLRITASKRVDCNDCMDCFEVCPEPQVIRPALKGAGKGVGPVILAANCTNCGRCIDVCSKDVFTFGIRFSNSPENGVPPATSSATSSH</sequence>
<evidence type="ECO:0000256" key="8">
    <source>
        <dbReference type="SAM" id="Phobius"/>
    </source>
</evidence>